<keyword evidence="18" id="KW-1185">Reference proteome</keyword>
<evidence type="ECO:0000259" key="16">
    <source>
        <dbReference type="PROSITE" id="PS50262"/>
    </source>
</evidence>
<feature type="transmembrane region" description="Helical" evidence="15">
    <location>
        <begin position="88"/>
        <end position="106"/>
    </location>
</feature>
<comment type="similarity">
    <text evidence="14">Belongs to the G-protein coupled receptor 1 family.</text>
</comment>
<dbReference type="SMART" id="SM01381">
    <property type="entry name" value="7TM_GPCR_Srsx"/>
    <property type="match status" value="1"/>
</dbReference>
<dbReference type="InterPro" id="IPR009133">
    <property type="entry name" value="TAAR1"/>
</dbReference>
<evidence type="ECO:0000256" key="1">
    <source>
        <dbReference type="ARBA" id="ARBA00004477"/>
    </source>
</evidence>
<dbReference type="FunFam" id="1.20.1070.10:FF:000030">
    <property type="entry name" value="trace amine-associated receptor 1"/>
    <property type="match status" value="1"/>
</dbReference>
<keyword evidence="3" id="KW-1003">Cell membrane</keyword>
<evidence type="ECO:0000313" key="18">
    <source>
        <dbReference type="Proteomes" id="UP000018467"/>
    </source>
</evidence>
<evidence type="ECO:0000256" key="10">
    <source>
        <dbReference type="ARBA" id="ARBA00023170"/>
    </source>
</evidence>
<dbReference type="Ensembl" id="ENSAMXT00000027038.2">
    <property type="protein sequence ID" value="ENSAMXP00000027017.2"/>
    <property type="gene ID" value="ENSAMXG00000026312.2"/>
</dbReference>
<feature type="transmembrane region" description="Helical" evidence="15">
    <location>
        <begin position="279"/>
        <end position="296"/>
    </location>
</feature>
<sequence>MLQEENRKAVCVLYMDTIINFNQSGTLEKPPLCFDSLNGSCLKVNYPLEIRVVLYIFFSASSLLTVIGNLLVIITVIHFKQLHTPTNYLIVSLAVADLLVGGVVMPPSMLRSVETCWYLGSIFCKIHSSLDVTVCTASILNLCIISLDRYYAVCHPLLYHSKMTPNTTVFMIFVCWTISVLVGFGMIFLELNILGNEDFYYNNFVCEGSCTVFQAKVGALVFSMLCFYIPALVMLSVYVKILHTARRQARAIHSTNTHIKNTAEEKANINKSERKATKTLAIIMGVFLSFWVPFFLCNCIDPFTGYSVPPLLFDLFLWVGYFNSTCNPIVYAFFYSWFRHAFKVILSGGIFQTNSSRTKLF</sequence>
<dbReference type="FunCoup" id="W5LUU2">
    <property type="interactions" value="8"/>
</dbReference>
<reference evidence="17" key="4">
    <citation type="submission" date="2025-09" db="UniProtKB">
        <authorList>
            <consortium name="Ensembl"/>
        </authorList>
    </citation>
    <scope>IDENTIFICATION</scope>
</reference>
<dbReference type="InterPro" id="IPR009132">
    <property type="entry name" value="TAAR_fam"/>
</dbReference>
<dbReference type="PRINTS" id="PR00237">
    <property type="entry name" value="GPCRRHODOPSN"/>
</dbReference>
<dbReference type="HOGENOM" id="CLU_009579_11_0_1"/>
<evidence type="ECO:0000256" key="11">
    <source>
        <dbReference type="ARBA" id="ARBA00023180"/>
    </source>
</evidence>
<evidence type="ECO:0000256" key="12">
    <source>
        <dbReference type="ARBA" id="ARBA00023224"/>
    </source>
</evidence>
<evidence type="ECO:0000256" key="13">
    <source>
        <dbReference type="ARBA" id="ARBA00039439"/>
    </source>
</evidence>
<feature type="transmembrane region" description="Helical" evidence="15">
    <location>
        <begin position="52"/>
        <end position="76"/>
    </location>
</feature>
<evidence type="ECO:0000256" key="15">
    <source>
        <dbReference type="SAM" id="Phobius"/>
    </source>
</evidence>
<dbReference type="InterPro" id="IPR000276">
    <property type="entry name" value="GPCR_Rhodpsn"/>
</dbReference>
<feature type="domain" description="G-protein coupled receptors family 1 profile" evidence="16">
    <location>
        <begin position="68"/>
        <end position="331"/>
    </location>
</feature>
<protein>
    <recommendedName>
        <fullName evidence="13">Trace amine-associated receptor 1</fullName>
    </recommendedName>
</protein>
<feature type="transmembrane region" description="Helical" evidence="15">
    <location>
        <begin position="168"/>
        <end position="189"/>
    </location>
</feature>
<keyword evidence="9" id="KW-1015">Disulfide bond</keyword>
<keyword evidence="8 15" id="KW-0472">Membrane</keyword>
<evidence type="ECO:0000256" key="7">
    <source>
        <dbReference type="ARBA" id="ARBA00023040"/>
    </source>
</evidence>
<evidence type="ECO:0000256" key="14">
    <source>
        <dbReference type="RuleBase" id="RU000688"/>
    </source>
</evidence>
<reference evidence="17" key="3">
    <citation type="submission" date="2025-08" db="UniProtKB">
        <authorList>
            <consortium name="Ensembl"/>
        </authorList>
    </citation>
    <scope>IDENTIFICATION</scope>
</reference>
<dbReference type="InterPro" id="IPR017452">
    <property type="entry name" value="GPCR_Rhodpsn_7TM"/>
</dbReference>
<keyword evidence="4 14" id="KW-0812">Transmembrane</keyword>
<feature type="transmembrane region" description="Helical" evidence="15">
    <location>
        <begin position="217"/>
        <end position="239"/>
    </location>
</feature>
<dbReference type="Bgee" id="ENSAMXG00000026312">
    <property type="expression patterns" value="Expressed in olfactory epithelium"/>
</dbReference>
<reference evidence="18" key="2">
    <citation type="journal article" date="2014" name="Nat. Commun.">
        <title>The cavefish genome reveals candidate genes for eye loss.</title>
        <authorList>
            <person name="McGaugh S.E."/>
            <person name="Gross J.B."/>
            <person name="Aken B."/>
            <person name="Blin M."/>
            <person name="Borowsky R."/>
            <person name="Chalopin D."/>
            <person name="Hinaux H."/>
            <person name="Jeffery W.R."/>
            <person name="Keene A."/>
            <person name="Ma L."/>
            <person name="Minx P."/>
            <person name="Murphy D."/>
            <person name="O'Quin K.E."/>
            <person name="Retaux S."/>
            <person name="Rohner N."/>
            <person name="Searle S.M."/>
            <person name="Stahl B.A."/>
            <person name="Tabin C."/>
            <person name="Volff J.N."/>
            <person name="Yoshizawa M."/>
            <person name="Warren W.C."/>
        </authorList>
    </citation>
    <scope>NUCLEOTIDE SEQUENCE [LARGE SCALE GENOMIC DNA]</scope>
    <source>
        <strain evidence="18">female</strain>
    </source>
</reference>
<dbReference type="SUPFAM" id="SSF81321">
    <property type="entry name" value="Family A G protein-coupled receptor-like"/>
    <property type="match status" value="1"/>
</dbReference>
<dbReference type="GO" id="GO:0005789">
    <property type="term" value="C:endoplasmic reticulum membrane"/>
    <property type="evidence" value="ECO:0007669"/>
    <property type="project" value="UniProtKB-SubCell"/>
</dbReference>
<dbReference type="InParanoid" id="W5LUU2"/>
<dbReference type="Gene3D" id="1.20.1070.10">
    <property type="entry name" value="Rhodopsin 7-helix transmembrane proteins"/>
    <property type="match status" value="1"/>
</dbReference>
<keyword evidence="11" id="KW-0325">Glycoprotein</keyword>
<evidence type="ECO:0000256" key="5">
    <source>
        <dbReference type="ARBA" id="ARBA00022824"/>
    </source>
</evidence>
<dbReference type="CDD" id="cd15314">
    <property type="entry name" value="7tmA_TAAR1"/>
    <property type="match status" value="1"/>
</dbReference>
<dbReference type="GO" id="GO:0001594">
    <property type="term" value="F:trace-amine receptor activity"/>
    <property type="evidence" value="ECO:0007669"/>
    <property type="project" value="InterPro"/>
</dbReference>
<dbReference type="eggNOG" id="KOG3656">
    <property type="taxonomic scope" value="Eukaryota"/>
</dbReference>
<dbReference type="PRINTS" id="PR01831">
    <property type="entry name" value="TRACEAMINE1R"/>
</dbReference>
<evidence type="ECO:0000256" key="3">
    <source>
        <dbReference type="ARBA" id="ARBA00022475"/>
    </source>
</evidence>
<organism evidence="17 18">
    <name type="scientific">Astyanax mexicanus</name>
    <name type="common">Blind cave fish</name>
    <name type="synonym">Astyanax fasciatus mexicanus</name>
    <dbReference type="NCBI Taxonomy" id="7994"/>
    <lineage>
        <taxon>Eukaryota</taxon>
        <taxon>Metazoa</taxon>
        <taxon>Chordata</taxon>
        <taxon>Craniata</taxon>
        <taxon>Vertebrata</taxon>
        <taxon>Euteleostomi</taxon>
        <taxon>Actinopterygii</taxon>
        <taxon>Neopterygii</taxon>
        <taxon>Teleostei</taxon>
        <taxon>Ostariophysi</taxon>
        <taxon>Characiformes</taxon>
        <taxon>Characoidei</taxon>
        <taxon>Acestrorhamphidae</taxon>
        <taxon>Acestrorhamphinae</taxon>
        <taxon>Astyanax</taxon>
    </lineage>
</organism>
<evidence type="ECO:0000256" key="6">
    <source>
        <dbReference type="ARBA" id="ARBA00022989"/>
    </source>
</evidence>
<keyword evidence="5" id="KW-0256">Endoplasmic reticulum</keyword>
<evidence type="ECO:0000256" key="2">
    <source>
        <dbReference type="ARBA" id="ARBA00004651"/>
    </source>
</evidence>
<dbReference type="AlphaFoldDB" id="W5LUU2"/>
<dbReference type="Proteomes" id="UP000018467">
    <property type="component" value="Unassembled WGS sequence"/>
</dbReference>
<accession>W5LUU2</accession>
<keyword evidence="12 14" id="KW-0807">Transducer</keyword>
<dbReference type="PROSITE" id="PS00237">
    <property type="entry name" value="G_PROTEIN_RECEP_F1_1"/>
    <property type="match status" value="1"/>
</dbReference>
<dbReference type="PRINTS" id="PR01830">
    <property type="entry name" value="TRACEAMINER"/>
</dbReference>
<dbReference type="PANTHER" id="PTHR24249">
    <property type="entry name" value="HISTAMINE RECEPTOR-RELATED G-PROTEIN COUPLED RECEPTOR"/>
    <property type="match status" value="1"/>
</dbReference>
<comment type="subcellular location">
    <subcellularLocation>
        <location evidence="2">Cell membrane</location>
        <topology evidence="2">Multi-pass membrane protein</topology>
    </subcellularLocation>
    <subcellularLocation>
        <location evidence="1">Endoplasmic reticulum membrane</location>
        <topology evidence="1">Multi-pass membrane protein</topology>
    </subcellularLocation>
</comment>
<evidence type="ECO:0000256" key="9">
    <source>
        <dbReference type="ARBA" id="ARBA00023157"/>
    </source>
</evidence>
<keyword evidence="6 15" id="KW-1133">Transmembrane helix</keyword>
<dbReference type="GO" id="GO:0005886">
    <property type="term" value="C:plasma membrane"/>
    <property type="evidence" value="ECO:0007669"/>
    <property type="project" value="UniProtKB-SubCell"/>
</dbReference>
<keyword evidence="10 14" id="KW-0675">Receptor</keyword>
<dbReference type="InterPro" id="IPR050569">
    <property type="entry name" value="TAAR"/>
</dbReference>
<evidence type="ECO:0000256" key="4">
    <source>
        <dbReference type="ARBA" id="ARBA00022692"/>
    </source>
</evidence>
<proteinExistence type="inferred from homology"/>
<evidence type="ECO:0000256" key="8">
    <source>
        <dbReference type="ARBA" id="ARBA00023136"/>
    </source>
</evidence>
<dbReference type="Pfam" id="PF00001">
    <property type="entry name" value="7tm_1"/>
    <property type="match status" value="1"/>
</dbReference>
<feature type="transmembrane region" description="Helical" evidence="15">
    <location>
        <begin position="316"/>
        <end position="338"/>
    </location>
</feature>
<evidence type="ECO:0000313" key="17">
    <source>
        <dbReference type="Ensembl" id="ENSAMXP00000027017.2"/>
    </source>
</evidence>
<dbReference type="GeneTree" id="ENSGT00950000182934"/>
<name>W5LUU2_ASTMX</name>
<reference evidence="18" key="1">
    <citation type="submission" date="2013-03" db="EMBL/GenBank/DDBJ databases">
        <authorList>
            <person name="Jeffery W."/>
            <person name="Warren W."/>
            <person name="Wilson R.K."/>
        </authorList>
    </citation>
    <scope>NUCLEOTIDE SEQUENCE</scope>
    <source>
        <strain evidence="18">female</strain>
    </source>
</reference>
<dbReference type="PANTHER" id="PTHR24249:SF415">
    <property type="entry name" value="TRACE AMINE-ASSOCIATED RECEPTOR 1"/>
    <property type="match status" value="1"/>
</dbReference>
<dbReference type="PROSITE" id="PS50262">
    <property type="entry name" value="G_PROTEIN_RECEP_F1_2"/>
    <property type="match status" value="1"/>
</dbReference>
<keyword evidence="7 14" id="KW-0297">G-protein coupled receptor</keyword>